<dbReference type="EMBL" id="SNRX01000005">
    <property type="protein sequence ID" value="KAA6302884.1"/>
    <property type="molecule type" value="Genomic_DNA"/>
</dbReference>
<reference evidence="1 2" key="1">
    <citation type="submission" date="2019-03" db="EMBL/GenBank/DDBJ databases">
        <title>Single cell metagenomics reveals metabolic interactions within the superorganism composed of flagellate Streblomastix strix and complex community of Bacteroidetes bacteria on its surface.</title>
        <authorList>
            <person name="Treitli S.C."/>
            <person name="Kolisko M."/>
            <person name="Husnik F."/>
            <person name="Keeling P."/>
            <person name="Hampl V."/>
        </authorList>
    </citation>
    <scope>NUCLEOTIDE SEQUENCE [LARGE SCALE GENOMIC DNA]</scope>
    <source>
        <strain evidence="1">St1</strain>
    </source>
</reference>
<organism evidence="1 2">
    <name type="scientific">Candidatus Ordinivivax streblomastigis</name>
    <dbReference type="NCBI Taxonomy" id="2540710"/>
    <lineage>
        <taxon>Bacteria</taxon>
        <taxon>Pseudomonadati</taxon>
        <taxon>Bacteroidota</taxon>
        <taxon>Bacteroidia</taxon>
        <taxon>Bacteroidales</taxon>
        <taxon>Candidatus Ordinivivax</taxon>
    </lineage>
</organism>
<dbReference type="AlphaFoldDB" id="A0A5M8P3B3"/>
<comment type="caution">
    <text evidence="1">The sequence shown here is derived from an EMBL/GenBank/DDBJ whole genome shotgun (WGS) entry which is preliminary data.</text>
</comment>
<sequence>MRYLLPTDQLINRLTPHYLPGRKYILFLQSLVYPLYTLNERFVAFAKEKQIEASMTSQTMYFEWYLNRKFKKYLANIEEDIYISESTSIGVDIYRENVQNAKPFTVWYENEMVAVVRPEEKPREFYFLAEEKVINKVSFMVCVPEITISEREFVYMLSYVVNTCKLAGKTYLIKINSKELEPNRKTNTVQ</sequence>
<name>A0A5M8P3B3_9BACT</name>
<evidence type="ECO:0000313" key="1">
    <source>
        <dbReference type="EMBL" id="KAA6302884.1"/>
    </source>
</evidence>
<protein>
    <submittedName>
        <fullName evidence="1">Uncharacterized protein</fullName>
    </submittedName>
</protein>
<accession>A0A5M8P3B3</accession>
<evidence type="ECO:0000313" key="2">
    <source>
        <dbReference type="Proteomes" id="UP000324575"/>
    </source>
</evidence>
<dbReference type="Proteomes" id="UP000324575">
    <property type="component" value="Unassembled WGS sequence"/>
</dbReference>
<gene>
    <name evidence="1" type="ORF">EZS26_001054</name>
</gene>
<proteinExistence type="predicted"/>